<organism evidence="4 5">
    <name type="scientific">Zavarzinia compransoris</name>
    <dbReference type="NCBI Taxonomy" id="1264899"/>
    <lineage>
        <taxon>Bacteria</taxon>
        <taxon>Pseudomonadati</taxon>
        <taxon>Pseudomonadota</taxon>
        <taxon>Alphaproteobacteria</taxon>
        <taxon>Rhodospirillales</taxon>
        <taxon>Zavarziniaceae</taxon>
        <taxon>Zavarzinia</taxon>
    </lineage>
</organism>
<evidence type="ECO:0000256" key="3">
    <source>
        <dbReference type="RuleBase" id="RU003707"/>
    </source>
</evidence>
<dbReference type="PANTHER" id="PTHR11941">
    <property type="entry name" value="ENOYL-COA HYDRATASE-RELATED"/>
    <property type="match status" value="1"/>
</dbReference>
<dbReference type="InterPro" id="IPR014748">
    <property type="entry name" value="Enoyl-CoA_hydra_C"/>
</dbReference>
<dbReference type="Pfam" id="PF00378">
    <property type="entry name" value="ECH_1"/>
    <property type="match status" value="1"/>
</dbReference>
<dbReference type="AlphaFoldDB" id="A0A317DXS6"/>
<keyword evidence="2" id="KW-0456">Lyase</keyword>
<dbReference type="PROSITE" id="PS00166">
    <property type="entry name" value="ENOYL_COA_HYDRATASE"/>
    <property type="match status" value="1"/>
</dbReference>
<dbReference type="OrthoDB" id="9795613at2"/>
<name>A0A317DXS6_9PROT</name>
<reference evidence="5" key="1">
    <citation type="submission" date="2018-05" db="EMBL/GenBank/DDBJ databases">
        <title>Zavarzinia sp. HR-AS.</title>
        <authorList>
            <person name="Lee Y."/>
            <person name="Jeon C.O."/>
        </authorList>
    </citation>
    <scope>NUCLEOTIDE SEQUENCE [LARGE SCALE GENOMIC DNA]</scope>
    <source>
        <strain evidence="5">DSM 1231</strain>
    </source>
</reference>
<dbReference type="Gene3D" id="3.90.226.10">
    <property type="entry name" value="2-enoyl-CoA Hydratase, Chain A, domain 1"/>
    <property type="match status" value="1"/>
</dbReference>
<dbReference type="FunFam" id="1.10.12.10:FF:000001">
    <property type="entry name" value="Probable enoyl-CoA hydratase, mitochondrial"/>
    <property type="match status" value="1"/>
</dbReference>
<accession>A0A317DXS6</accession>
<dbReference type="GO" id="GO:0016836">
    <property type="term" value="F:hydro-lyase activity"/>
    <property type="evidence" value="ECO:0007669"/>
    <property type="project" value="UniProtKB-ARBA"/>
</dbReference>
<gene>
    <name evidence="4" type="ORF">DKG75_22375</name>
</gene>
<dbReference type="RefSeq" id="WP_109923424.1">
    <property type="nucleotide sequence ID" value="NZ_QGLF01000009.1"/>
</dbReference>
<dbReference type="EMBL" id="QGLF01000009">
    <property type="protein sequence ID" value="PWR17625.1"/>
    <property type="molecule type" value="Genomic_DNA"/>
</dbReference>
<dbReference type="InterPro" id="IPR029045">
    <property type="entry name" value="ClpP/crotonase-like_dom_sf"/>
</dbReference>
<proteinExistence type="inferred from homology"/>
<dbReference type="Proteomes" id="UP000246077">
    <property type="component" value="Unassembled WGS sequence"/>
</dbReference>
<dbReference type="SUPFAM" id="SSF52096">
    <property type="entry name" value="ClpP/crotonase"/>
    <property type="match status" value="1"/>
</dbReference>
<sequence length="258" mass="27307">MSEHHVVTEMPQPGVRLIRLNRPERRNALSTAVLAAVAAALTAADQDGDIRCLVLTGGPEVFAAGADIDELAEKDARGGLDDARVRHWTAIRGIRKPIVAAVNGWCLGAGNELLMCCDLAVAGRDARFGQPELNLGIIPGAGGTSLLPRLIGRARAMRLVLLGDALDAEEAKAAGLITDVVEPDEVLPAALALARRLADRAPLAIAEAKLSINAALETPLTLHHVLERQAFSITLGSADKREGVAAFREKRAAQWQGR</sequence>
<protein>
    <submittedName>
        <fullName evidence="4">2,3-dehydroadipyl-CoA hydratase</fullName>
    </submittedName>
</protein>
<evidence type="ECO:0000313" key="4">
    <source>
        <dbReference type="EMBL" id="PWR17625.1"/>
    </source>
</evidence>
<dbReference type="InterPro" id="IPR001753">
    <property type="entry name" value="Enoyl-CoA_hydra/iso"/>
</dbReference>
<evidence type="ECO:0000256" key="2">
    <source>
        <dbReference type="ARBA" id="ARBA00023239"/>
    </source>
</evidence>
<evidence type="ECO:0000313" key="5">
    <source>
        <dbReference type="Proteomes" id="UP000246077"/>
    </source>
</evidence>
<evidence type="ECO:0000256" key="1">
    <source>
        <dbReference type="ARBA" id="ARBA00005254"/>
    </source>
</evidence>
<dbReference type="FunFam" id="3.90.226.10:FF:000009">
    <property type="entry name" value="Carnitinyl-CoA dehydratase"/>
    <property type="match status" value="1"/>
</dbReference>
<dbReference type="PANTHER" id="PTHR11941:SF54">
    <property type="entry name" value="ENOYL-COA HYDRATASE, MITOCHONDRIAL"/>
    <property type="match status" value="1"/>
</dbReference>
<dbReference type="CDD" id="cd06558">
    <property type="entry name" value="crotonase-like"/>
    <property type="match status" value="1"/>
</dbReference>
<dbReference type="InterPro" id="IPR018376">
    <property type="entry name" value="Enoyl-CoA_hyd/isom_CS"/>
</dbReference>
<keyword evidence="5" id="KW-1185">Reference proteome</keyword>
<dbReference type="Gene3D" id="1.10.12.10">
    <property type="entry name" value="Lyase 2-enoyl-coa Hydratase, Chain A, domain 2"/>
    <property type="match status" value="1"/>
</dbReference>
<comment type="caution">
    <text evidence="4">The sequence shown here is derived from an EMBL/GenBank/DDBJ whole genome shotgun (WGS) entry which is preliminary data.</text>
</comment>
<dbReference type="GO" id="GO:0006635">
    <property type="term" value="P:fatty acid beta-oxidation"/>
    <property type="evidence" value="ECO:0007669"/>
    <property type="project" value="TreeGrafter"/>
</dbReference>
<comment type="similarity">
    <text evidence="1 3">Belongs to the enoyl-CoA hydratase/isomerase family.</text>
</comment>